<dbReference type="CDD" id="cd04852">
    <property type="entry name" value="Peptidases_S8_3"/>
    <property type="match status" value="1"/>
</dbReference>
<dbReference type="InterPro" id="IPR037045">
    <property type="entry name" value="S8pro/Inhibitor_I9_sf"/>
</dbReference>
<dbReference type="InterPro" id="IPR000209">
    <property type="entry name" value="Peptidase_S8/S53_dom"/>
</dbReference>
<dbReference type="CDD" id="cd02120">
    <property type="entry name" value="PA_subtilisin_like"/>
    <property type="match status" value="1"/>
</dbReference>
<dbReference type="OrthoDB" id="206201at2759"/>
<dbReference type="InterPro" id="IPR036852">
    <property type="entry name" value="Peptidase_S8/S53_dom_sf"/>
</dbReference>
<organism evidence="12 13">
    <name type="scientific">Artemisia annua</name>
    <name type="common">Sweet wormwood</name>
    <dbReference type="NCBI Taxonomy" id="35608"/>
    <lineage>
        <taxon>Eukaryota</taxon>
        <taxon>Viridiplantae</taxon>
        <taxon>Streptophyta</taxon>
        <taxon>Embryophyta</taxon>
        <taxon>Tracheophyta</taxon>
        <taxon>Spermatophyta</taxon>
        <taxon>Magnoliopsida</taxon>
        <taxon>eudicotyledons</taxon>
        <taxon>Gunneridae</taxon>
        <taxon>Pentapetalae</taxon>
        <taxon>asterids</taxon>
        <taxon>campanulids</taxon>
        <taxon>Asterales</taxon>
        <taxon>Asteraceae</taxon>
        <taxon>Asteroideae</taxon>
        <taxon>Anthemideae</taxon>
        <taxon>Artemisiinae</taxon>
        <taxon>Artemisia</taxon>
    </lineage>
</organism>
<comment type="caution">
    <text evidence="12">The sequence shown here is derived from an EMBL/GenBank/DDBJ whole genome shotgun (WGS) entry which is preliminary data.</text>
</comment>
<dbReference type="InterPro" id="IPR023828">
    <property type="entry name" value="Peptidase_S8_Ser-AS"/>
</dbReference>
<evidence type="ECO:0000256" key="2">
    <source>
        <dbReference type="ARBA" id="ARBA00022670"/>
    </source>
</evidence>
<evidence type="ECO:0000256" key="5">
    <source>
        <dbReference type="ARBA" id="ARBA00022825"/>
    </source>
</evidence>
<dbReference type="STRING" id="35608.A0A2U1LFJ3"/>
<dbReference type="Pfam" id="PF17766">
    <property type="entry name" value="fn3_6"/>
    <property type="match status" value="1"/>
</dbReference>
<feature type="active site" description="Charge relay system" evidence="6">
    <location>
        <position position="211"/>
    </location>
</feature>
<comment type="similarity">
    <text evidence="1 7">Belongs to the peptidase S8 family.</text>
</comment>
<dbReference type="GO" id="GO:0004252">
    <property type="term" value="F:serine-type endopeptidase activity"/>
    <property type="evidence" value="ECO:0007669"/>
    <property type="project" value="InterPro"/>
</dbReference>
<dbReference type="InterPro" id="IPR041469">
    <property type="entry name" value="Subtilisin-like_FN3"/>
</dbReference>
<dbReference type="SUPFAM" id="SSF52743">
    <property type="entry name" value="Subtilisin-like"/>
    <property type="match status" value="1"/>
</dbReference>
<sequence length="753" mass="82817">MGLHMWYLSVIVFKYIMTIVDSSETTYIIRLNLSAIPKPYTSTTSRYLATLQSISDQSLAQLSTQKLLYNYKHAIQGFSVTLTSSELENIKRTPGYLFSTKDTSVQLLSTHSTEFLGLHYDFGAWPVSSYGKDVIIGFIDSGFWPESKCYNDDGINEIPSRWRGECETGTQFNSSLCNKKLIGARIFNKGYQQTNPGVKISMNSARDTSGHGTQTSSIASGTFAKEASYFGYGNGTAKGVAPHARLAIYKTFWNQDPKSMLSDILATIDQAIIDGVDVLSLSIATTGVPYWYNDPISIAVFTATEKGIFVSMACGNVGPYPLSVYNSMPWVLTVAAGTTDCQLTGVVTLGNGLSVPCTSLYHGSFSASQIPMYFMDECNNISDGAQNKIAVCFSENETLYSQLIMIQNSKALAGVFITDKEYMLDYYMQYDFPAVYLSLRDGRIVGDYIKEEGGQATGKISFRLTRLRTVTAPMVSHFSSRGPPLGFPVILKPDLMAPGQQILASWPYLVRPDRSLVEFNVDSGTSMACPHTAGLAAILKAVHPNWSPAAIRSAMMTTSSITDNTFNPIKEIIGDVIKEATPLAMGAGYISPNKALNPGLIYDMDVGDYVKFLCGLNFTMSQIELITRSSTYNCSNPTLDINYPSFIATFSENGTNTNDKLVKVFQRTLTSVENEMSLYRATFTGFNGFDVKVDPQTLIFTKKNDKKSYKFIIDQGPALKVNDVEHGFLSWVSTNGKIVVRRPVVAMGSMSYP</sequence>
<evidence type="ECO:0000259" key="10">
    <source>
        <dbReference type="Pfam" id="PF05922"/>
    </source>
</evidence>
<feature type="domain" description="Peptidase S8/S53" evidence="9">
    <location>
        <begin position="131"/>
        <end position="563"/>
    </location>
</feature>
<keyword evidence="3 8" id="KW-0732">Signal</keyword>
<dbReference type="AlphaFoldDB" id="A0A2U1LFJ3"/>
<feature type="active site" description="Charge relay system" evidence="6">
    <location>
        <position position="526"/>
    </location>
</feature>
<dbReference type="Pfam" id="PF00082">
    <property type="entry name" value="Peptidase_S8"/>
    <property type="match status" value="1"/>
</dbReference>
<feature type="domain" description="Inhibitor I9" evidence="10">
    <location>
        <begin position="26"/>
        <end position="107"/>
    </location>
</feature>
<comment type="caution">
    <text evidence="7">Lacks conserved residue(s) required for the propagation of feature annotation.</text>
</comment>
<feature type="active site" description="Charge relay system" evidence="6">
    <location>
        <position position="140"/>
    </location>
</feature>
<dbReference type="Gene3D" id="3.30.70.80">
    <property type="entry name" value="Peptidase S8 propeptide/proteinase inhibitor I9"/>
    <property type="match status" value="1"/>
</dbReference>
<reference evidence="12 13" key="1">
    <citation type="journal article" date="2018" name="Mol. Plant">
        <title>The genome of Artemisia annua provides insight into the evolution of Asteraceae family and artemisinin biosynthesis.</title>
        <authorList>
            <person name="Shen Q."/>
            <person name="Zhang L."/>
            <person name="Liao Z."/>
            <person name="Wang S."/>
            <person name="Yan T."/>
            <person name="Shi P."/>
            <person name="Liu M."/>
            <person name="Fu X."/>
            <person name="Pan Q."/>
            <person name="Wang Y."/>
            <person name="Lv Z."/>
            <person name="Lu X."/>
            <person name="Zhang F."/>
            <person name="Jiang W."/>
            <person name="Ma Y."/>
            <person name="Chen M."/>
            <person name="Hao X."/>
            <person name="Li L."/>
            <person name="Tang Y."/>
            <person name="Lv G."/>
            <person name="Zhou Y."/>
            <person name="Sun X."/>
            <person name="Brodelius P.E."/>
            <person name="Rose J.K.C."/>
            <person name="Tang K."/>
        </authorList>
    </citation>
    <scope>NUCLEOTIDE SEQUENCE [LARGE SCALE GENOMIC DNA]</scope>
    <source>
        <strain evidence="13">cv. Huhao1</strain>
        <tissue evidence="12">Leaf</tissue>
    </source>
</reference>
<accession>A0A2U1LFJ3</accession>
<evidence type="ECO:0000256" key="1">
    <source>
        <dbReference type="ARBA" id="ARBA00011073"/>
    </source>
</evidence>
<dbReference type="Proteomes" id="UP000245207">
    <property type="component" value="Unassembled WGS sequence"/>
</dbReference>
<feature type="domain" description="Subtilisin-like protease fibronectin type-III" evidence="11">
    <location>
        <begin position="640"/>
        <end position="745"/>
    </location>
</feature>
<dbReference type="Gene3D" id="2.60.40.2310">
    <property type="match status" value="1"/>
</dbReference>
<dbReference type="PROSITE" id="PS00138">
    <property type="entry name" value="SUBTILASE_SER"/>
    <property type="match status" value="1"/>
</dbReference>
<evidence type="ECO:0000259" key="11">
    <source>
        <dbReference type="Pfam" id="PF17766"/>
    </source>
</evidence>
<proteinExistence type="inferred from homology"/>
<feature type="signal peptide" evidence="8">
    <location>
        <begin position="1"/>
        <end position="22"/>
    </location>
</feature>
<evidence type="ECO:0000259" key="9">
    <source>
        <dbReference type="Pfam" id="PF00082"/>
    </source>
</evidence>
<dbReference type="PROSITE" id="PS51892">
    <property type="entry name" value="SUBTILASE"/>
    <property type="match status" value="1"/>
</dbReference>
<dbReference type="Gene3D" id="3.40.50.200">
    <property type="entry name" value="Peptidase S8/S53 domain"/>
    <property type="match status" value="1"/>
</dbReference>
<evidence type="ECO:0000256" key="7">
    <source>
        <dbReference type="PROSITE-ProRule" id="PRU01240"/>
    </source>
</evidence>
<evidence type="ECO:0000256" key="3">
    <source>
        <dbReference type="ARBA" id="ARBA00022729"/>
    </source>
</evidence>
<dbReference type="EMBL" id="PKPP01009656">
    <property type="protein sequence ID" value="PWA47771.1"/>
    <property type="molecule type" value="Genomic_DNA"/>
</dbReference>
<dbReference type="PRINTS" id="PR00723">
    <property type="entry name" value="SUBTILISIN"/>
</dbReference>
<dbReference type="InterPro" id="IPR034197">
    <property type="entry name" value="Peptidases_S8_3"/>
</dbReference>
<dbReference type="InterPro" id="IPR045051">
    <property type="entry name" value="SBT"/>
</dbReference>
<keyword evidence="4" id="KW-0378">Hydrolase</keyword>
<protein>
    <submittedName>
        <fullName evidence="12">Peptidase S8/S53 domain-containing protein</fullName>
    </submittedName>
</protein>
<dbReference type="GO" id="GO:0006508">
    <property type="term" value="P:proteolysis"/>
    <property type="evidence" value="ECO:0007669"/>
    <property type="project" value="UniProtKB-KW"/>
</dbReference>
<dbReference type="Pfam" id="PF05922">
    <property type="entry name" value="Inhibitor_I9"/>
    <property type="match status" value="1"/>
</dbReference>
<evidence type="ECO:0000256" key="6">
    <source>
        <dbReference type="PIRSR" id="PIRSR615500-1"/>
    </source>
</evidence>
<name>A0A2U1LFJ3_ARTAN</name>
<dbReference type="Gene3D" id="3.50.30.30">
    <property type="match status" value="1"/>
</dbReference>
<keyword evidence="13" id="KW-1185">Reference proteome</keyword>
<gene>
    <name evidence="12" type="ORF">CTI12_AA496350</name>
</gene>
<dbReference type="InterPro" id="IPR015500">
    <property type="entry name" value="Peptidase_S8_subtilisin-rel"/>
</dbReference>
<keyword evidence="5" id="KW-0720">Serine protease</keyword>
<dbReference type="PANTHER" id="PTHR10795">
    <property type="entry name" value="PROPROTEIN CONVERTASE SUBTILISIN/KEXIN"/>
    <property type="match status" value="1"/>
</dbReference>
<keyword evidence="2" id="KW-0645">Protease</keyword>
<dbReference type="FunFam" id="3.40.50.200:FF:000006">
    <property type="entry name" value="Subtilisin-like protease SBT1.5"/>
    <property type="match status" value="1"/>
</dbReference>
<feature type="chain" id="PRO_5015514632" evidence="8">
    <location>
        <begin position="23"/>
        <end position="753"/>
    </location>
</feature>
<dbReference type="InterPro" id="IPR010259">
    <property type="entry name" value="S8pro/Inhibitor_I9"/>
</dbReference>
<evidence type="ECO:0000256" key="8">
    <source>
        <dbReference type="SAM" id="SignalP"/>
    </source>
</evidence>
<evidence type="ECO:0000313" key="12">
    <source>
        <dbReference type="EMBL" id="PWA47771.1"/>
    </source>
</evidence>
<evidence type="ECO:0000256" key="4">
    <source>
        <dbReference type="ARBA" id="ARBA00022801"/>
    </source>
</evidence>
<evidence type="ECO:0000313" key="13">
    <source>
        <dbReference type="Proteomes" id="UP000245207"/>
    </source>
</evidence>